<evidence type="ECO:0000313" key="2">
    <source>
        <dbReference type="EMBL" id="GBF06925.1"/>
    </source>
</evidence>
<dbReference type="RefSeq" id="WP_103130270.1">
    <property type="nucleotide sequence ID" value="NZ_BFAG01000011.1"/>
</dbReference>
<dbReference type="InterPro" id="IPR043128">
    <property type="entry name" value="Rev_trsase/Diguanyl_cyclase"/>
</dbReference>
<dbReference type="SMART" id="SM00267">
    <property type="entry name" value="GGDEF"/>
    <property type="match status" value="1"/>
</dbReference>
<organism evidence="2 3">
    <name type="scientific">Deinococcus aerius</name>
    <dbReference type="NCBI Taxonomy" id="200253"/>
    <lineage>
        <taxon>Bacteria</taxon>
        <taxon>Thermotogati</taxon>
        <taxon>Deinococcota</taxon>
        <taxon>Deinococci</taxon>
        <taxon>Deinococcales</taxon>
        <taxon>Deinococcaceae</taxon>
        <taxon>Deinococcus</taxon>
    </lineage>
</organism>
<dbReference type="PROSITE" id="PS50887">
    <property type="entry name" value="GGDEF"/>
    <property type="match status" value="1"/>
</dbReference>
<dbReference type="NCBIfam" id="TIGR00254">
    <property type="entry name" value="GGDEF"/>
    <property type="match status" value="1"/>
</dbReference>
<name>A0A2I9E0E8_9DEIO</name>
<sequence length="491" mass="52210">MSAPRPTHEPARPAALARAGVLDAAPEETFDRITRLAVRALNVPYAVLTLMDAEGGFTKSCHGPGLAGMGLPREERPRGWPTLPDGPLHIGDLAADPRFQRHPLFGLGSRLGVRMYAGVPLVTPGGERLGTLCVLDTRARTLGAHEQDLLHSLAALATDELERRALRLDLARAQEQEALLQDLARLIEGPLMPEETARRALGRLHSGLPLDGSGLLRRTREGVEVRAGGGGHGEVLRALGPGGAGWAAHEGEEPLFLVGARGVAQAFPELAEAGLGALAWLPLPGGEDAAHALAFLRVGESPWTPEERRALEAGARAVAVALERAEHDRRLERAVLTDPLTGLGNRHAFDRALEEADGLRARGGVGYVLALVDLDGMRRVNDEYGRARGDELLREFARQLQHPDVAAYRLGGDEYALLHLNPGLPEAAAQALVNRVAGAVRFTRSLAFPVGASVGVATVPDDAPGATGALRAALRRMHAQKRARRGAGHGR</sequence>
<evidence type="ECO:0000313" key="3">
    <source>
        <dbReference type="Proteomes" id="UP000236569"/>
    </source>
</evidence>
<dbReference type="Pfam" id="PF01590">
    <property type="entry name" value="GAF"/>
    <property type="match status" value="1"/>
</dbReference>
<dbReference type="InterPro" id="IPR029016">
    <property type="entry name" value="GAF-like_dom_sf"/>
</dbReference>
<evidence type="ECO:0000259" key="1">
    <source>
        <dbReference type="PROSITE" id="PS50887"/>
    </source>
</evidence>
<dbReference type="InterPro" id="IPR000160">
    <property type="entry name" value="GGDEF_dom"/>
</dbReference>
<comment type="caution">
    <text evidence="2">The sequence shown here is derived from an EMBL/GenBank/DDBJ whole genome shotgun (WGS) entry which is preliminary data.</text>
</comment>
<dbReference type="InterPro" id="IPR003018">
    <property type="entry name" value="GAF"/>
</dbReference>
<dbReference type="Gene3D" id="3.30.70.270">
    <property type="match status" value="1"/>
</dbReference>
<keyword evidence="3" id="KW-1185">Reference proteome</keyword>
<dbReference type="Gene3D" id="3.30.450.40">
    <property type="match status" value="2"/>
</dbReference>
<dbReference type="PANTHER" id="PTHR43102:SF2">
    <property type="entry name" value="GAF DOMAIN-CONTAINING PROTEIN"/>
    <property type="match status" value="1"/>
</dbReference>
<protein>
    <submittedName>
        <fullName evidence="2">Diguanylate cyclase with GAF sensor</fullName>
    </submittedName>
</protein>
<gene>
    <name evidence="2" type="ORF">DAERI_110107</name>
</gene>
<dbReference type="SUPFAM" id="SSF55073">
    <property type="entry name" value="Nucleotide cyclase"/>
    <property type="match status" value="1"/>
</dbReference>
<reference evidence="3" key="1">
    <citation type="submission" date="2018-01" db="EMBL/GenBank/DDBJ databases">
        <title>Draft Genome Sequence of the Radioresistant Bacterium Deinococcus aerius TR0125, Isolated from the Higher Atmosphere above Japan.</title>
        <authorList>
            <person name="Satoh K."/>
            <person name="Arai H."/>
            <person name="Sanzen T."/>
            <person name="Kawaguchi Y."/>
            <person name="Hayashi H."/>
            <person name="Yokobori S."/>
            <person name="Yamagishi A."/>
            <person name="Oono Y."/>
            <person name="Narumi I."/>
        </authorList>
    </citation>
    <scope>NUCLEOTIDE SEQUENCE [LARGE SCALE GENOMIC DNA]</scope>
    <source>
        <strain evidence="3">TR0125</strain>
    </source>
</reference>
<proteinExistence type="predicted"/>
<dbReference type="Pfam" id="PF00990">
    <property type="entry name" value="GGDEF"/>
    <property type="match status" value="1"/>
</dbReference>
<dbReference type="AlphaFoldDB" id="A0A2I9E0E8"/>
<dbReference type="EMBL" id="BFAG01000011">
    <property type="protein sequence ID" value="GBF06925.1"/>
    <property type="molecule type" value="Genomic_DNA"/>
</dbReference>
<dbReference type="CDD" id="cd01949">
    <property type="entry name" value="GGDEF"/>
    <property type="match status" value="1"/>
</dbReference>
<accession>A0A2I9E0E8</accession>
<dbReference type="OrthoDB" id="9812358at2"/>
<dbReference type="InterPro" id="IPR029787">
    <property type="entry name" value="Nucleotide_cyclase"/>
</dbReference>
<dbReference type="SMART" id="SM00065">
    <property type="entry name" value="GAF"/>
    <property type="match status" value="2"/>
</dbReference>
<feature type="domain" description="GGDEF" evidence="1">
    <location>
        <begin position="365"/>
        <end position="491"/>
    </location>
</feature>
<dbReference type="SUPFAM" id="SSF55781">
    <property type="entry name" value="GAF domain-like"/>
    <property type="match status" value="2"/>
</dbReference>
<dbReference type="Proteomes" id="UP000236569">
    <property type="component" value="Unassembled WGS sequence"/>
</dbReference>
<dbReference type="PANTHER" id="PTHR43102">
    <property type="entry name" value="SLR1143 PROTEIN"/>
    <property type="match status" value="1"/>
</dbReference>